<dbReference type="Gene3D" id="2.60.40.1730">
    <property type="entry name" value="tricorn interacting facor f3 domain"/>
    <property type="match status" value="1"/>
</dbReference>
<dbReference type="GO" id="GO:0003682">
    <property type="term" value="F:chromatin binding"/>
    <property type="evidence" value="ECO:0007669"/>
    <property type="project" value="TreeGrafter"/>
</dbReference>
<evidence type="ECO:0000313" key="12">
    <source>
        <dbReference type="EMBL" id="KAK0729133.1"/>
    </source>
</evidence>
<dbReference type="GO" id="GO:0005669">
    <property type="term" value="C:transcription factor TFIID complex"/>
    <property type="evidence" value="ECO:0007669"/>
    <property type="project" value="InterPro"/>
</dbReference>
<dbReference type="CDD" id="cd09839">
    <property type="entry name" value="M1_like_TAF2"/>
    <property type="match status" value="1"/>
</dbReference>
<feature type="compositionally biased region" description="Low complexity" evidence="9">
    <location>
        <begin position="261"/>
        <end position="272"/>
    </location>
</feature>
<dbReference type="GO" id="GO:0000976">
    <property type="term" value="F:transcription cis-regulatory region binding"/>
    <property type="evidence" value="ECO:0007669"/>
    <property type="project" value="TreeGrafter"/>
</dbReference>
<feature type="compositionally biased region" description="Polar residues" evidence="9">
    <location>
        <begin position="1325"/>
        <end position="1337"/>
    </location>
</feature>
<comment type="subcellular location">
    <subcellularLocation>
        <location evidence="1">Nucleus</location>
    </subcellularLocation>
</comment>
<dbReference type="SUPFAM" id="SSF55486">
    <property type="entry name" value="Metalloproteases ('zincins'), catalytic domain"/>
    <property type="match status" value="1"/>
</dbReference>
<feature type="region of interest" description="Disordered" evidence="9">
    <location>
        <begin position="1241"/>
        <end position="1305"/>
    </location>
</feature>
<evidence type="ECO:0000256" key="8">
    <source>
        <dbReference type="ARBA" id="ARBA00076306"/>
    </source>
</evidence>
<evidence type="ECO:0000256" key="4">
    <source>
        <dbReference type="ARBA" id="ARBA00023015"/>
    </source>
</evidence>
<feature type="region of interest" description="Disordered" evidence="9">
    <location>
        <begin position="259"/>
        <end position="291"/>
    </location>
</feature>
<dbReference type="Pfam" id="PF25577">
    <property type="entry name" value="TPR_TAF2_C"/>
    <property type="match status" value="1"/>
</dbReference>
<evidence type="ECO:0000259" key="11">
    <source>
        <dbReference type="Pfam" id="PF25577"/>
    </source>
</evidence>
<accession>A0AA40B7L0</accession>
<dbReference type="Pfam" id="PF25316">
    <property type="entry name" value="TAF2_3rd"/>
    <property type="match status" value="1"/>
</dbReference>
<feature type="compositionally biased region" description="Basic residues" evidence="9">
    <location>
        <begin position="1569"/>
        <end position="1579"/>
    </location>
</feature>
<feature type="compositionally biased region" description="Low complexity" evidence="9">
    <location>
        <begin position="1497"/>
        <end position="1516"/>
    </location>
</feature>
<dbReference type="InterPro" id="IPR042097">
    <property type="entry name" value="Aminopeptidase_N-like_N_sf"/>
</dbReference>
<organism evidence="12 13">
    <name type="scientific">Apiosordaria backusii</name>
    <dbReference type="NCBI Taxonomy" id="314023"/>
    <lineage>
        <taxon>Eukaryota</taxon>
        <taxon>Fungi</taxon>
        <taxon>Dikarya</taxon>
        <taxon>Ascomycota</taxon>
        <taxon>Pezizomycotina</taxon>
        <taxon>Sordariomycetes</taxon>
        <taxon>Sordariomycetidae</taxon>
        <taxon>Sordariales</taxon>
        <taxon>Lasiosphaeriaceae</taxon>
        <taxon>Apiosordaria</taxon>
    </lineage>
</organism>
<feature type="domain" description="Transcription initiation factor TFIID subunit 2 TPR repeats" evidence="11">
    <location>
        <begin position="797"/>
        <end position="1095"/>
    </location>
</feature>
<comment type="function">
    <text evidence="7">Functions as a component of the DNA-binding general transcription factor complex TFIID. Binding of TFIID to a promoter (with or without TATA element) is the initial step in pre-initiation complex (PIC) formation. TFIID plays a key role in the regulation of gene expression by RNA polymerase II through different activities such as transcription activator interaction, core promoter recognition and selectivity, TFIIA and TFIIB interaction, chromatin modification (histone acetylation by TAF1), facilitation of DNA opening and initiation of transcription.</text>
</comment>
<feature type="compositionally biased region" description="Pro residues" evidence="9">
    <location>
        <begin position="1358"/>
        <end position="1371"/>
    </location>
</feature>
<sequence>MSLTIENGAAGDPLVGDDLPPPPAAAPQFVVIKQHVAIEVDLQQKSVHGVSTIVVFLIEPDLEEISLDARQCDIDVDNITVNGFKTKASFSDPYDLMQVPRQYQIGAPQHHIMARRMQPLRPLKRPEVPNSDRTALPCCVPADGSLKVSLKREYLSKPPAKSRQMPELARVKNEAVASGMDQNEAHSYKISIPFRSKNIRDGLHFVGVDEGDLRYPHVYTRHSMEPGTVSCIFPCVDDPGSRHPWELSIKCPRTLGDVFEQPTATQPSTTQALNPTRKRKHGEDPAPPPPPARFVEQDKLLEMTVVCSGNLTGEQIDPLDDKKKIMTFESSIAAAQHIAFAIGPFEHIQLWSEFRTEDADEKLGANAAKIHGYCLPNRAEEVLHACQPIVGAADYFAPEFGRYPFDSYKICFVEDMVPDTVSGTSISLCSTRLLYPEEIIDVEFEVTRKLVHALASQYFGVYIVPNRRSDNWLIVGIQWFMTDLFMKTICGNNWYRFHLKTLSDKLVEQDVSRPSLHDLGEHLHIGDFELEFMSLKAPLVLYILDQRMSKIPGSTGIVRVISKIVSTANIDTKNETTWLSAEQFRSACEKMSQYRPDELWNQWIYSAGCPKLDIKQKFNKKNLNVDITIEQKQGRDTTPKEITKEDFHRELVELRHDVWAGPVPKLFTGPFTVRIHEADGTPYEHYLAITDKDKNSTTLQIAYNTKYKRMKRTKKATAAAAANSAADKDPQEDDVVYYNALGDVLQTEKDAQDWGLQDWSQATQTQMDQESYEWIRLDCNFEWLCSMKTDMPPYMIVAQLQQDRDVVAQQDSMLYLHRTSRPSGVVSTIETRTAMDRRYYYGIRCMAIEDLPKMADPELNFIGKAHLILIFRHFFCDRMVAKNGTVTFPPMPNDFSDKAQYNVQCAMPNAIARTRENGRCSKDARNFLLDLILFNDNSENEYSDQFWVAKLLEALTTSLIPKKVEGERDLLSSLNPEKEADMEFKRFIEKTIEEIDKYRRMDEWTSTYQNIWTTTALECKMRLMKAKVIPVAPLEFVQYLQDDNIDLVRIKAFECLVELGMLSKSAIMKLLLSNVSTDPSPFVRDRLFKILCKGMAAIALGENKAQQVEQPMAIVEDDGFVIEQGEAEIQQRKLDATRNQSIQNTLAALKEELKGNEDLQLVFWKAVNSSWISAKETFNLLDLCSAMFEPDDNLLLTFQYPKVWRATREINAPPLVNGRPDPSRGAKKQCIIRFTTEYRTEPRQKRILEPPPPPQPEAAVKPPEPKKIKLSTKPSFSGASFSRQPSFSGPSASRPGTPQPLTIPTVSNDSIAVVSRVSVAQAVSTPATPRPSSTVVSDSIAVQRVSVLLGAPSTPKTATPPPPSSAAPVPPSTNGARPPAEKRPKPSAKKRKSDEGDDFNRPKKLKTENGRPSKIVTVPFRAWDRLPEKTRRQIREHKAANRPSSVSTSSTIVAKRPSALGGSSGGGLAKMSSSVNSSVRARTPTVGGRGSTPILLSRASPAPGSSRASPAPNRPGTPSLLSAAPKQRKPLPSAAPHHSPGGQSSSVGKSGGGSTGGGGSSGGGDAPPVKKKSVIKLKVRAPSQASPPPSGGQR</sequence>
<dbReference type="InterPro" id="IPR027268">
    <property type="entry name" value="Peptidase_M4/M1_CTD_sf"/>
</dbReference>
<evidence type="ECO:0000256" key="7">
    <source>
        <dbReference type="ARBA" id="ARBA00025346"/>
    </source>
</evidence>
<dbReference type="GO" id="GO:0006367">
    <property type="term" value="P:transcription initiation at RNA polymerase II promoter"/>
    <property type="evidence" value="ECO:0007669"/>
    <property type="project" value="TreeGrafter"/>
</dbReference>
<proteinExistence type="inferred from homology"/>
<dbReference type="InterPro" id="IPR057991">
    <property type="entry name" value="TPR_TAF2_C"/>
</dbReference>
<dbReference type="Proteomes" id="UP001172159">
    <property type="component" value="Unassembled WGS sequence"/>
</dbReference>
<feature type="compositionally biased region" description="Gly residues" evidence="9">
    <location>
        <begin position="1549"/>
        <end position="1565"/>
    </location>
</feature>
<feature type="compositionally biased region" description="Basic and acidic residues" evidence="9">
    <location>
        <begin position="1392"/>
        <end position="1411"/>
    </location>
</feature>
<dbReference type="FunFam" id="1.10.390.10:FF:000011">
    <property type="entry name" value="Transcription initiation factor TFIID subunit"/>
    <property type="match status" value="1"/>
</dbReference>
<feature type="compositionally biased region" description="Pro residues" evidence="9">
    <location>
        <begin position="1585"/>
        <end position="1594"/>
    </location>
</feature>
<feature type="compositionally biased region" description="Low complexity" evidence="9">
    <location>
        <begin position="1539"/>
        <end position="1548"/>
    </location>
</feature>
<dbReference type="EMBL" id="JAUKTV010000009">
    <property type="protein sequence ID" value="KAK0729133.1"/>
    <property type="molecule type" value="Genomic_DNA"/>
</dbReference>
<feature type="region of interest" description="Disordered" evidence="9">
    <location>
        <begin position="1347"/>
        <end position="1594"/>
    </location>
</feature>
<dbReference type="GO" id="GO:0016251">
    <property type="term" value="F:RNA polymerase II general transcription initiation factor activity"/>
    <property type="evidence" value="ECO:0007669"/>
    <property type="project" value="TreeGrafter"/>
</dbReference>
<keyword evidence="4" id="KW-0805">Transcription regulation</keyword>
<dbReference type="PANTHER" id="PTHR15137">
    <property type="entry name" value="TRANSCRIPTION INITIATION FACTOR TFIID"/>
    <property type="match status" value="1"/>
</dbReference>
<evidence type="ECO:0000259" key="10">
    <source>
        <dbReference type="Pfam" id="PF25316"/>
    </source>
</evidence>
<evidence type="ECO:0000256" key="2">
    <source>
        <dbReference type="ARBA" id="ARBA00010937"/>
    </source>
</evidence>
<evidence type="ECO:0000256" key="9">
    <source>
        <dbReference type="SAM" id="MobiDB-lite"/>
    </source>
</evidence>
<keyword evidence="6" id="KW-0539">Nucleus</keyword>
<reference evidence="12" key="1">
    <citation type="submission" date="2023-06" db="EMBL/GenBank/DDBJ databases">
        <title>Genome-scale phylogeny and comparative genomics of the fungal order Sordariales.</title>
        <authorList>
            <consortium name="Lawrence Berkeley National Laboratory"/>
            <person name="Hensen N."/>
            <person name="Bonometti L."/>
            <person name="Westerberg I."/>
            <person name="Brannstrom I.O."/>
            <person name="Guillou S."/>
            <person name="Cros-Aarteil S."/>
            <person name="Calhoun S."/>
            <person name="Haridas S."/>
            <person name="Kuo A."/>
            <person name="Mondo S."/>
            <person name="Pangilinan J."/>
            <person name="Riley R."/>
            <person name="Labutti K."/>
            <person name="Andreopoulos B."/>
            <person name="Lipzen A."/>
            <person name="Chen C."/>
            <person name="Yanf M."/>
            <person name="Daum C."/>
            <person name="Ng V."/>
            <person name="Clum A."/>
            <person name="Steindorff A."/>
            <person name="Ohm R."/>
            <person name="Martin F."/>
            <person name="Silar P."/>
            <person name="Natvig D."/>
            <person name="Lalanne C."/>
            <person name="Gautier V."/>
            <person name="Ament-Velasquez S.L."/>
            <person name="Kruys A."/>
            <person name="Hutchinson M.I."/>
            <person name="Powell A.J."/>
            <person name="Barry K."/>
            <person name="Miller A.N."/>
            <person name="Grigoriev I.V."/>
            <person name="Debuchy R."/>
            <person name="Gladieux P."/>
            <person name="Thoren M.H."/>
            <person name="Johannesson H."/>
        </authorList>
    </citation>
    <scope>NUCLEOTIDE SEQUENCE</scope>
    <source>
        <strain evidence="12">CBS 540.89</strain>
    </source>
</reference>
<dbReference type="InterPro" id="IPR037813">
    <property type="entry name" value="TAF2"/>
</dbReference>
<dbReference type="InterPro" id="IPR057345">
    <property type="entry name" value="Ig-like_TAF2"/>
</dbReference>
<feature type="compositionally biased region" description="Polar residues" evidence="9">
    <location>
        <begin position="1442"/>
        <end position="1452"/>
    </location>
</feature>
<comment type="similarity">
    <text evidence="2">Belongs to the TAF2 family.</text>
</comment>
<evidence type="ECO:0000256" key="6">
    <source>
        <dbReference type="ARBA" id="ARBA00023242"/>
    </source>
</evidence>
<keyword evidence="5" id="KW-0804">Transcription</keyword>
<gene>
    <name evidence="12" type="ORF">B0T21DRAFT_413233</name>
</gene>
<dbReference type="Gene3D" id="1.10.390.10">
    <property type="entry name" value="Neutral Protease Domain 2"/>
    <property type="match status" value="1"/>
</dbReference>
<evidence type="ECO:0000256" key="3">
    <source>
        <dbReference type="ARBA" id="ARBA00017363"/>
    </source>
</evidence>
<evidence type="ECO:0000256" key="5">
    <source>
        <dbReference type="ARBA" id="ARBA00023163"/>
    </source>
</evidence>
<name>A0AA40B7L0_9PEZI</name>
<protein>
    <recommendedName>
        <fullName evidence="3">Transcription initiation factor TFIID subunit 2</fullName>
    </recommendedName>
    <alternativeName>
        <fullName evidence="8">TBP-associated factor 2</fullName>
    </alternativeName>
</protein>
<feature type="region of interest" description="Disordered" evidence="9">
    <location>
        <begin position="1320"/>
        <end position="1339"/>
    </location>
</feature>
<feature type="compositionally biased region" description="Basic and acidic residues" evidence="9">
    <location>
        <begin position="1422"/>
        <end position="1439"/>
    </location>
</feature>
<keyword evidence="13" id="KW-1185">Reference proteome</keyword>
<feature type="compositionally biased region" description="Polar residues" evidence="9">
    <location>
        <begin position="1272"/>
        <end position="1305"/>
    </location>
</feature>
<feature type="domain" description="Transcription initiation factor TFIID subunit 2 Ig-like" evidence="10">
    <location>
        <begin position="607"/>
        <end position="792"/>
    </location>
</feature>
<evidence type="ECO:0000256" key="1">
    <source>
        <dbReference type="ARBA" id="ARBA00004123"/>
    </source>
</evidence>
<evidence type="ECO:0000313" key="13">
    <source>
        <dbReference type="Proteomes" id="UP001172159"/>
    </source>
</evidence>
<dbReference type="PANTHER" id="PTHR15137:SF9">
    <property type="entry name" value="TRANSCRIPTION INITIATION FACTOR TFIID SUBUNIT 2"/>
    <property type="match status" value="1"/>
</dbReference>
<dbReference type="SUPFAM" id="SSF63737">
    <property type="entry name" value="Leukotriene A4 hydrolase N-terminal domain"/>
    <property type="match status" value="1"/>
</dbReference>
<comment type="caution">
    <text evidence="12">The sequence shown here is derived from an EMBL/GenBank/DDBJ whole genome shotgun (WGS) entry which is preliminary data.</text>
</comment>